<dbReference type="CDD" id="cd02440">
    <property type="entry name" value="AdoMet_MTases"/>
    <property type="match status" value="1"/>
</dbReference>
<sequence>MNLIHPSASAGFSAGAATYARGRPDYPPEIEAWLRGALGLHSGRTVVEVGAGTGKFTAHLSKTGAQVIAVEPVAAMRAQLAATLPDADVRAGTAEALALDDGVADVVVCAQAFHWFASAAALRSFHRVLRPGGALGLVWNVRDESVDWVAELSRIIAPYEAGTPRFHSGAWRQAFDGAPFGEAEITTLTYAHRGPPRQVIVDRTLSISFIAALPDAERARVEQRLLALIAGHPALRTAAEVAFPYETRAYRFAALAGGLP</sequence>
<feature type="domain" description="Methyltransferase type 11" evidence="4">
    <location>
        <begin position="47"/>
        <end position="135"/>
    </location>
</feature>
<evidence type="ECO:0000256" key="3">
    <source>
        <dbReference type="ARBA" id="ARBA00022679"/>
    </source>
</evidence>
<organism evidence="5 6">
    <name type="scientific">Chitinasiproducens palmae</name>
    <dbReference type="NCBI Taxonomy" id="1770053"/>
    <lineage>
        <taxon>Bacteria</taxon>
        <taxon>Pseudomonadati</taxon>
        <taxon>Pseudomonadota</taxon>
        <taxon>Betaproteobacteria</taxon>
        <taxon>Burkholderiales</taxon>
        <taxon>Burkholderiaceae</taxon>
        <taxon>Chitinasiproducens</taxon>
    </lineage>
</organism>
<dbReference type="InterPro" id="IPR029063">
    <property type="entry name" value="SAM-dependent_MTases_sf"/>
</dbReference>
<dbReference type="GO" id="GO:0032259">
    <property type="term" value="P:methylation"/>
    <property type="evidence" value="ECO:0007669"/>
    <property type="project" value="UniProtKB-KW"/>
</dbReference>
<name>A0A1H2PP19_9BURK</name>
<keyword evidence="6" id="KW-1185">Reference proteome</keyword>
<dbReference type="PANTHER" id="PTHR44942">
    <property type="entry name" value="METHYLTRANSF_11 DOMAIN-CONTAINING PROTEIN"/>
    <property type="match status" value="1"/>
</dbReference>
<evidence type="ECO:0000313" key="6">
    <source>
        <dbReference type="Proteomes" id="UP000243719"/>
    </source>
</evidence>
<dbReference type="InterPro" id="IPR051052">
    <property type="entry name" value="Diverse_substrate_MTase"/>
</dbReference>
<dbReference type="GO" id="GO:0008757">
    <property type="term" value="F:S-adenosylmethionine-dependent methyltransferase activity"/>
    <property type="evidence" value="ECO:0007669"/>
    <property type="project" value="InterPro"/>
</dbReference>
<protein>
    <submittedName>
        <fullName evidence="5">Methyltransferase domain-containing protein</fullName>
    </submittedName>
</protein>
<comment type="similarity">
    <text evidence="1">Belongs to the methyltransferase superfamily.</text>
</comment>
<evidence type="ECO:0000256" key="1">
    <source>
        <dbReference type="ARBA" id="ARBA00008361"/>
    </source>
</evidence>
<evidence type="ECO:0000313" key="5">
    <source>
        <dbReference type="EMBL" id="SDV48428.1"/>
    </source>
</evidence>
<keyword evidence="3 5" id="KW-0808">Transferase</keyword>
<dbReference type="STRING" id="1770053.SAMN05216551_10584"/>
<dbReference type="EMBL" id="FNLO01000005">
    <property type="protein sequence ID" value="SDV48428.1"/>
    <property type="molecule type" value="Genomic_DNA"/>
</dbReference>
<dbReference type="RefSeq" id="WP_091907575.1">
    <property type="nucleotide sequence ID" value="NZ_FNLO01000005.1"/>
</dbReference>
<dbReference type="AlphaFoldDB" id="A0A1H2PP19"/>
<dbReference type="PANTHER" id="PTHR44942:SF4">
    <property type="entry name" value="METHYLTRANSFERASE TYPE 11 DOMAIN-CONTAINING PROTEIN"/>
    <property type="match status" value="1"/>
</dbReference>
<dbReference type="SUPFAM" id="SSF53335">
    <property type="entry name" value="S-adenosyl-L-methionine-dependent methyltransferases"/>
    <property type="match status" value="1"/>
</dbReference>
<evidence type="ECO:0000259" key="4">
    <source>
        <dbReference type="Pfam" id="PF08241"/>
    </source>
</evidence>
<dbReference type="Gene3D" id="3.40.50.150">
    <property type="entry name" value="Vaccinia Virus protein VP39"/>
    <property type="match status" value="1"/>
</dbReference>
<dbReference type="Pfam" id="PF08241">
    <property type="entry name" value="Methyltransf_11"/>
    <property type="match status" value="1"/>
</dbReference>
<proteinExistence type="inferred from homology"/>
<dbReference type="Proteomes" id="UP000243719">
    <property type="component" value="Unassembled WGS sequence"/>
</dbReference>
<reference evidence="6" key="1">
    <citation type="submission" date="2016-09" db="EMBL/GenBank/DDBJ databases">
        <authorList>
            <person name="Varghese N."/>
            <person name="Submissions S."/>
        </authorList>
    </citation>
    <scope>NUCLEOTIDE SEQUENCE [LARGE SCALE GENOMIC DNA]</scope>
    <source>
        <strain evidence="6">JS23</strain>
    </source>
</reference>
<dbReference type="InterPro" id="IPR013216">
    <property type="entry name" value="Methyltransf_11"/>
</dbReference>
<evidence type="ECO:0000256" key="2">
    <source>
        <dbReference type="ARBA" id="ARBA00022603"/>
    </source>
</evidence>
<gene>
    <name evidence="5" type="ORF">SAMN05216551_10584</name>
</gene>
<accession>A0A1H2PP19</accession>
<keyword evidence="2 5" id="KW-0489">Methyltransferase</keyword>